<dbReference type="Proteomes" id="UP000649617">
    <property type="component" value="Unassembled WGS sequence"/>
</dbReference>
<sequence length="490" mass="55484">MQRFRHFHGRRNGRKDTATFHPSIITAVSSSSSDQDALSEDSDWSDGESDAFCCYISLASAREADSVLGLGLFAHRRTRRQVRYGLPHDMSFSLDYVDVAAFNAGLEAMKDRGREPALVSSSRGQLNAWLPLYVDSKHWARAREYVESAVMTLSGAHRDEAFPETALSVCCSLLTQAAVSLSLGHSRVTERAVQMYGDAHRLLLQLACEWPELQMAASHRLRLFLHHPESRLRQATHSLGDLLHCLLIVDDLEWEELKTTIIPEALRRHVWRQECKGFYFDSASLDRTASGVLAQWENFAPDACKVLCFIATYLCRVGRPQGASLQTVMAAFDRNQGRLPKAHEEIAAVCSSLQEASLPAVLDLMGASYSEDFLAEMVLWAVRHGSSQWRGWRREAKELMEEGMEGPDDLCPLLYRLQRGKPLKPSRGHTPKYVWKPKQPEMGFPDWELTPYGHLAAYSHLELQVLCSWLALYGSGGYLSEWPAWWYYSW</sequence>
<gene>
    <name evidence="1" type="ORF">SPIL2461_LOCUS20562</name>
</gene>
<dbReference type="OrthoDB" id="412011at2759"/>
<reference evidence="1" key="1">
    <citation type="submission" date="2021-02" db="EMBL/GenBank/DDBJ databases">
        <authorList>
            <person name="Dougan E. K."/>
            <person name="Rhodes N."/>
            <person name="Thang M."/>
            <person name="Chan C."/>
        </authorList>
    </citation>
    <scope>NUCLEOTIDE SEQUENCE</scope>
</reference>
<comment type="caution">
    <text evidence="1">The sequence shown here is derived from an EMBL/GenBank/DDBJ whole genome shotgun (WGS) entry which is preliminary data.</text>
</comment>
<dbReference type="EMBL" id="CAJNIZ010045478">
    <property type="protein sequence ID" value="CAE7721268.1"/>
    <property type="molecule type" value="Genomic_DNA"/>
</dbReference>
<accession>A0A812XF96</accession>
<keyword evidence="2" id="KW-1185">Reference proteome</keyword>
<dbReference type="AlphaFoldDB" id="A0A812XF96"/>
<proteinExistence type="predicted"/>
<name>A0A812XF96_SYMPI</name>
<protein>
    <submittedName>
        <fullName evidence="1">Uncharacterized protein</fullName>
    </submittedName>
</protein>
<organism evidence="1 2">
    <name type="scientific">Symbiodinium pilosum</name>
    <name type="common">Dinoflagellate</name>
    <dbReference type="NCBI Taxonomy" id="2952"/>
    <lineage>
        <taxon>Eukaryota</taxon>
        <taxon>Sar</taxon>
        <taxon>Alveolata</taxon>
        <taxon>Dinophyceae</taxon>
        <taxon>Suessiales</taxon>
        <taxon>Symbiodiniaceae</taxon>
        <taxon>Symbiodinium</taxon>
    </lineage>
</organism>
<evidence type="ECO:0000313" key="2">
    <source>
        <dbReference type="Proteomes" id="UP000649617"/>
    </source>
</evidence>
<evidence type="ECO:0000313" key="1">
    <source>
        <dbReference type="EMBL" id="CAE7721268.1"/>
    </source>
</evidence>